<reference evidence="1" key="3">
    <citation type="submission" date="2025-09" db="UniProtKB">
        <authorList>
            <consortium name="Ensembl"/>
        </authorList>
    </citation>
    <scope>IDENTIFICATION</scope>
    <source>
        <strain evidence="1">Isolate ISIS603380</strain>
    </source>
</reference>
<evidence type="ECO:0000313" key="1">
    <source>
        <dbReference type="Ensembl" id="ENSLAFP00000019385.1"/>
    </source>
</evidence>
<dbReference type="InParanoid" id="G3TUX7"/>
<proteinExistence type="predicted"/>
<organism evidence="1 2">
    <name type="scientific">Loxodonta africana</name>
    <name type="common">African elephant</name>
    <dbReference type="NCBI Taxonomy" id="9785"/>
    <lineage>
        <taxon>Eukaryota</taxon>
        <taxon>Metazoa</taxon>
        <taxon>Chordata</taxon>
        <taxon>Craniata</taxon>
        <taxon>Vertebrata</taxon>
        <taxon>Euteleostomi</taxon>
        <taxon>Mammalia</taxon>
        <taxon>Eutheria</taxon>
        <taxon>Afrotheria</taxon>
        <taxon>Proboscidea</taxon>
        <taxon>Elephantidae</taxon>
        <taxon>Loxodonta</taxon>
    </lineage>
</organism>
<dbReference type="OMA" id="ASGMMDE"/>
<dbReference type="HOGENOM" id="CLU_137694_0_0_1"/>
<keyword evidence="2" id="KW-1185">Reference proteome</keyword>
<dbReference type="Ensembl" id="ENSLAFT00000025654.1">
    <property type="protein sequence ID" value="ENSLAFP00000019385.1"/>
    <property type="gene ID" value="ENSLAFG00000030752.1"/>
</dbReference>
<reference evidence="1" key="2">
    <citation type="submission" date="2025-08" db="UniProtKB">
        <authorList>
            <consortium name="Ensembl"/>
        </authorList>
    </citation>
    <scope>IDENTIFICATION</scope>
    <source>
        <strain evidence="1">Isolate ISIS603380</strain>
    </source>
</reference>
<dbReference type="eggNOG" id="KOG0922">
    <property type="taxonomic scope" value="Eukaryota"/>
</dbReference>
<sequence>REAVARVGALTGAEPDPVEELAKLVSRVCTQLDNHLGIDFKDLAKFVNSLAENNTFDNSKVSLVKHGTEFTYSLINNLLHFIQTMGPLVKPSTSKDPVVKPKTEKEKMKELFLHLCQTDNPPIGNILGEDDVKVAVDVLKDLEALMPRAAGAEVKRPSKDRKDQ</sequence>
<evidence type="ECO:0000313" key="2">
    <source>
        <dbReference type="Proteomes" id="UP000007646"/>
    </source>
</evidence>
<name>G3TUX7_LOXAF</name>
<protein>
    <submittedName>
        <fullName evidence="1">Uncharacterized protein</fullName>
    </submittedName>
</protein>
<dbReference type="Proteomes" id="UP000007646">
    <property type="component" value="Unassembled WGS sequence"/>
</dbReference>
<reference evidence="1 2" key="1">
    <citation type="submission" date="2009-06" db="EMBL/GenBank/DDBJ databases">
        <title>The Genome Sequence of Loxodonta africana (African elephant).</title>
        <authorList>
            <person name="Di Palma F."/>
            <person name="Heiman D."/>
            <person name="Young S."/>
            <person name="Johnson J."/>
            <person name="Lander E.S."/>
            <person name="Lindblad-Toh K."/>
        </authorList>
    </citation>
    <scope>NUCLEOTIDE SEQUENCE [LARGE SCALE GENOMIC DNA]</scope>
    <source>
        <strain evidence="1 2">Isolate ISIS603380</strain>
    </source>
</reference>
<dbReference type="AlphaFoldDB" id="G3TUX7"/>
<dbReference type="STRING" id="9785.ENSLAFP00000019385"/>
<accession>G3TUX7</accession>